<dbReference type="Pfam" id="PF00005">
    <property type="entry name" value="ABC_tran"/>
    <property type="match status" value="1"/>
</dbReference>
<dbReference type="PROSITE" id="PS50929">
    <property type="entry name" value="ABC_TM1F"/>
    <property type="match status" value="1"/>
</dbReference>
<dbReference type="Gene3D" id="3.90.70.10">
    <property type="entry name" value="Cysteine proteinases"/>
    <property type="match status" value="1"/>
</dbReference>
<evidence type="ECO:0000256" key="9">
    <source>
        <dbReference type="ARBA" id="ARBA00022989"/>
    </source>
</evidence>
<evidence type="ECO:0000256" key="8">
    <source>
        <dbReference type="ARBA" id="ARBA00022840"/>
    </source>
</evidence>
<dbReference type="InterPro" id="IPR017871">
    <property type="entry name" value="ABC_transporter-like_CS"/>
</dbReference>
<feature type="transmembrane region" description="Helical" evidence="12">
    <location>
        <begin position="166"/>
        <end position="186"/>
    </location>
</feature>
<dbReference type="AlphaFoldDB" id="A0A506V508"/>
<dbReference type="InterPro" id="IPR005074">
    <property type="entry name" value="Peptidase_C39"/>
</dbReference>
<dbReference type="GO" id="GO:0008234">
    <property type="term" value="F:cysteine-type peptidase activity"/>
    <property type="evidence" value="ECO:0007669"/>
    <property type="project" value="InterPro"/>
</dbReference>
<dbReference type="FunFam" id="3.40.50.300:FF:000299">
    <property type="entry name" value="ABC transporter ATP-binding protein/permease"/>
    <property type="match status" value="1"/>
</dbReference>
<evidence type="ECO:0000256" key="5">
    <source>
        <dbReference type="ARBA" id="ARBA00022475"/>
    </source>
</evidence>
<feature type="transmembrane region" description="Helical" evidence="12">
    <location>
        <begin position="309"/>
        <end position="326"/>
    </location>
</feature>
<dbReference type="Gene3D" id="1.20.1560.10">
    <property type="entry name" value="ABC transporter type 1, transmembrane domain"/>
    <property type="match status" value="1"/>
</dbReference>
<dbReference type="GO" id="GO:0006508">
    <property type="term" value="P:proteolysis"/>
    <property type="evidence" value="ECO:0007669"/>
    <property type="project" value="InterPro"/>
</dbReference>
<dbReference type="CDD" id="cd02419">
    <property type="entry name" value="Peptidase_C39C"/>
    <property type="match status" value="1"/>
</dbReference>
<dbReference type="EMBL" id="VHQI01000012">
    <property type="protein sequence ID" value="TPW40717.1"/>
    <property type="molecule type" value="Genomic_DNA"/>
</dbReference>
<proteinExistence type="inferred from homology"/>
<dbReference type="EC" id="7.6.2.2" evidence="3"/>
<dbReference type="GO" id="GO:0005524">
    <property type="term" value="F:ATP binding"/>
    <property type="evidence" value="ECO:0007669"/>
    <property type="project" value="UniProtKB-KW"/>
</dbReference>
<name>A0A506V508_9GAMM</name>
<protein>
    <recommendedName>
        <fullName evidence="3">ABC-type xenobiotic transporter</fullName>
        <ecNumber evidence="3">7.6.2.2</ecNumber>
    </recommendedName>
</protein>
<dbReference type="InterPro" id="IPR027417">
    <property type="entry name" value="P-loop_NTPase"/>
</dbReference>
<evidence type="ECO:0000313" key="16">
    <source>
        <dbReference type="EMBL" id="TPW40717.1"/>
    </source>
</evidence>
<comment type="similarity">
    <text evidence="2">Belongs to the ABC transporter superfamily. Drug exporter-2 (TC 3.A.1.117) family.</text>
</comment>
<dbReference type="Pfam" id="PF03412">
    <property type="entry name" value="Peptidase_C39"/>
    <property type="match status" value="1"/>
</dbReference>
<evidence type="ECO:0000256" key="3">
    <source>
        <dbReference type="ARBA" id="ARBA00012191"/>
    </source>
</evidence>
<dbReference type="SUPFAM" id="SSF52540">
    <property type="entry name" value="P-loop containing nucleoside triphosphate hydrolases"/>
    <property type="match status" value="1"/>
</dbReference>
<dbReference type="PANTHER" id="PTHR24221:SF606">
    <property type="entry name" value="COLICIN V SECRETION-PROCESSING ATP-BINDING PROTEIN"/>
    <property type="match status" value="1"/>
</dbReference>
<evidence type="ECO:0000256" key="7">
    <source>
        <dbReference type="ARBA" id="ARBA00022741"/>
    </source>
</evidence>
<evidence type="ECO:0000256" key="11">
    <source>
        <dbReference type="ARBA" id="ARBA00034018"/>
    </source>
</evidence>
<evidence type="ECO:0000256" key="1">
    <source>
        <dbReference type="ARBA" id="ARBA00004651"/>
    </source>
</evidence>
<comment type="subcellular location">
    <subcellularLocation>
        <location evidence="1">Cell membrane</location>
        <topology evidence="1">Multi-pass membrane protein</topology>
    </subcellularLocation>
</comment>
<dbReference type="InterPro" id="IPR036640">
    <property type="entry name" value="ABC1_TM_sf"/>
</dbReference>
<dbReference type="Gene3D" id="3.40.50.300">
    <property type="entry name" value="P-loop containing nucleotide triphosphate hydrolases"/>
    <property type="match status" value="1"/>
</dbReference>
<dbReference type="GO" id="GO:0008559">
    <property type="term" value="F:ABC-type xenobiotic transporter activity"/>
    <property type="evidence" value="ECO:0007669"/>
    <property type="project" value="UniProtKB-EC"/>
</dbReference>
<organism evidence="16 17">
    <name type="scientific">Mixta tenebrionis</name>
    <dbReference type="NCBI Taxonomy" id="2562439"/>
    <lineage>
        <taxon>Bacteria</taxon>
        <taxon>Pseudomonadati</taxon>
        <taxon>Pseudomonadota</taxon>
        <taxon>Gammaproteobacteria</taxon>
        <taxon>Enterobacterales</taxon>
        <taxon>Erwiniaceae</taxon>
        <taxon>Mixta</taxon>
    </lineage>
</organism>
<evidence type="ECO:0000313" key="17">
    <source>
        <dbReference type="Proteomes" id="UP000319523"/>
    </source>
</evidence>
<keyword evidence="6 12" id="KW-0812">Transmembrane</keyword>
<keyword evidence="7" id="KW-0547">Nucleotide-binding</keyword>
<feature type="transmembrane region" description="Helical" evidence="12">
    <location>
        <begin position="206"/>
        <end position="227"/>
    </location>
</feature>
<keyword evidence="10 12" id="KW-0472">Membrane</keyword>
<evidence type="ECO:0000256" key="6">
    <source>
        <dbReference type="ARBA" id="ARBA00022692"/>
    </source>
</evidence>
<keyword evidence="17" id="KW-1185">Reference proteome</keyword>
<comment type="caution">
    <text evidence="16">The sequence shown here is derived from an EMBL/GenBank/DDBJ whole genome shotgun (WGS) entry which is preliminary data.</text>
</comment>
<gene>
    <name evidence="16" type="ORF">FKM52_17525</name>
</gene>
<keyword evidence="9 12" id="KW-1133">Transmembrane helix</keyword>
<dbReference type="GO" id="GO:0016887">
    <property type="term" value="F:ATP hydrolysis activity"/>
    <property type="evidence" value="ECO:0007669"/>
    <property type="project" value="InterPro"/>
</dbReference>
<feature type="transmembrane region" description="Helical" evidence="12">
    <location>
        <begin position="285"/>
        <end position="303"/>
    </location>
</feature>
<feature type="domain" description="ABC transmembrane type-1" evidence="14">
    <location>
        <begin position="173"/>
        <end position="452"/>
    </location>
</feature>
<feature type="domain" description="ABC transporter" evidence="13">
    <location>
        <begin position="489"/>
        <end position="717"/>
    </location>
</feature>
<dbReference type="InterPro" id="IPR003439">
    <property type="entry name" value="ABC_transporter-like_ATP-bd"/>
</dbReference>
<keyword evidence="4" id="KW-0813">Transport</keyword>
<feature type="domain" description="Peptidase C39" evidence="15">
    <location>
        <begin position="20"/>
        <end position="139"/>
    </location>
</feature>
<dbReference type="InterPro" id="IPR011527">
    <property type="entry name" value="ABC1_TM_dom"/>
</dbReference>
<dbReference type="Proteomes" id="UP000319523">
    <property type="component" value="Unassembled WGS sequence"/>
</dbReference>
<dbReference type="InterPro" id="IPR039421">
    <property type="entry name" value="Type_1_exporter"/>
</dbReference>
<evidence type="ECO:0000259" key="15">
    <source>
        <dbReference type="PROSITE" id="PS50990"/>
    </source>
</evidence>
<evidence type="ECO:0000256" key="4">
    <source>
        <dbReference type="ARBA" id="ARBA00022448"/>
    </source>
</evidence>
<accession>A0A506V508</accession>
<dbReference type="CDD" id="cd18567">
    <property type="entry name" value="ABC_6TM_CvaB_RaxB_like"/>
    <property type="match status" value="1"/>
</dbReference>
<dbReference type="RefSeq" id="WP_141177444.1">
    <property type="nucleotide sequence ID" value="NZ_JBHUFX010000002.1"/>
</dbReference>
<keyword evidence="8" id="KW-0067">ATP-binding</keyword>
<evidence type="ECO:0000256" key="12">
    <source>
        <dbReference type="SAM" id="Phobius"/>
    </source>
</evidence>
<dbReference type="SMART" id="SM00382">
    <property type="entry name" value="AAA"/>
    <property type="match status" value="1"/>
</dbReference>
<keyword evidence="5" id="KW-1003">Cell membrane</keyword>
<dbReference type="CDD" id="cd03246">
    <property type="entry name" value="ABCC_Protease_Secretion"/>
    <property type="match status" value="1"/>
</dbReference>
<dbReference type="InterPro" id="IPR003593">
    <property type="entry name" value="AAA+_ATPase"/>
</dbReference>
<dbReference type="GO" id="GO:0034040">
    <property type="term" value="F:ATPase-coupled lipid transmembrane transporter activity"/>
    <property type="evidence" value="ECO:0007669"/>
    <property type="project" value="TreeGrafter"/>
</dbReference>
<dbReference type="PROSITE" id="PS50990">
    <property type="entry name" value="PEPTIDASE_C39"/>
    <property type="match status" value="1"/>
</dbReference>
<dbReference type="PANTHER" id="PTHR24221">
    <property type="entry name" value="ATP-BINDING CASSETTE SUB-FAMILY B"/>
    <property type="match status" value="1"/>
</dbReference>
<dbReference type="PROSITE" id="PS50893">
    <property type="entry name" value="ABC_TRANSPORTER_2"/>
    <property type="match status" value="1"/>
</dbReference>
<evidence type="ECO:0000256" key="2">
    <source>
        <dbReference type="ARBA" id="ARBA00006526"/>
    </source>
</evidence>
<dbReference type="InterPro" id="IPR033838">
    <property type="entry name" value="CvaB_peptidase"/>
</dbReference>
<reference evidence="16 17" key="1">
    <citation type="submission" date="2019-06" db="EMBL/GenBank/DDBJ databases">
        <authorList>
            <person name="Yang Y."/>
        </authorList>
    </citation>
    <scope>NUCLEOTIDE SEQUENCE [LARGE SCALE GENOMIC DNA]</scope>
    <source>
        <strain evidence="16 17">BIT-26</strain>
    </source>
</reference>
<dbReference type="OrthoDB" id="6828292at2"/>
<dbReference type="PROSITE" id="PS00211">
    <property type="entry name" value="ABC_TRANSPORTER_1"/>
    <property type="match status" value="1"/>
</dbReference>
<dbReference type="GO" id="GO:0005886">
    <property type="term" value="C:plasma membrane"/>
    <property type="evidence" value="ECO:0007669"/>
    <property type="project" value="UniProtKB-SubCell"/>
</dbReference>
<dbReference type="SUPFAM" id="SSF90123">
    <property type="entry name" value="ABC transporter transmembrane region"/>
    <property type="match status" value="1"/>
</dbReference>
<sequence length="718" mass="79403">MKFLEALNFGWRRKLPVMQQTQATECGLTCVGMIANYFGHGIDMVTLRKRFPTSLKGATLADVMLIAHQLGMAGRALRLELDELHKLRRPCILHWEMNHFVVLKSVSKDKITIHDPARGKRDVPMDEVSRCFTGVALELLPTATFTQVQEKQTISMLKLIGNVTGIRSAFAQVMILSIALELFGILSPFYMQWVMDQVLVSADYDLLTLLGSGFIIVTLLNISISALRSWVTTWFSSLLSVQWTANVCSHLLGLPMSYFESRHVGDVLSRFGSISTIQSTLTGRFISSILDGVMAIVTLGMLFIYNIKLAWLVLALLAAYVVIRWISFRPFRQANEDQITASARAQSQLLESIRGVQAVKLNNKQEIRVAAYANAVVESTNKGVAIQRLSIAFSSIQGTISGVGRIVLIWMAALQVLEGNFTSGMLVAFISFSDQFISRASGLVDAVIDFTMLRLHGERLADIVLTDREADMETLLPSMPDRENKAPSVTIKDLCFRYAETEPYVINHCNIAIAAGESVAIIGPSGQGKTTLAKLMMGLLKAESGVIEIDGIDIKKLGMRNYRDRIGCVMQDDILFAGSISDNISFFDAEPSMERIEYAAKIAQIHDDITAMPMGYHSLVGDMGSSLSGGQIQRVLLARALYRKPDLLILDEASSHLDVERERSINEAIGKMPVTRIIIAHRPETIRSADRIILLNQGQAIEVSHEQLEAMLASTTLN</sequence>
<evidence type="ECO:0000259" key="13">
    <source>
        <dbReference type="PROSITE" id="PS50893"/>
    </source>
</evidence>
<dbReference type="Pfam" id="PF00664">
    <property type="entry name" value="ABC_membrane"/>
    <property type="match status" value="1"/>
</dbReference>
<evidence type="ECO:0000256" key="10">
    <source>
        <dbReference type="ARBA" id="ARBA00023136"/>
    </source>
</evidence>
<evidence type="ECO:0000259" key="14">
    <source>
        <dbReference type="PROSITE" id="PS50929"/>
    </source>
</evidence>
<comment type="catalytic activity">
    <reaction evidence="11">
        <text>ATP + H2O + xenobioticSide 1 = ADP + phosphate + xenobioticSide 2.</text>
        <dbReference type="EC" id="7.6.2.2"/>
    </reaction>
</comment>